<keyword evidence="11" id="KW-1185">Reference proteome</keyword>
<organism evidence="10 11">
    <name type="scientific">Rhamnusium bicolor</name>
    <dbReference type="NCBI Taxonomy" id="1586634"/>
    <lineage>
        <taxon>Eukaryota</taxon>
        <taxon>Metazoa</taxon>
        <taxon>Ecdysozoa</taxon>
        <taxon>Arthropoda</taxon>
        <taxon>Hexapoda</taxon>
        <taxon>Insecta</taxon>
        <taxon>Pterygota</taxon>
        <taxon>Neoptera</taxon>
        <taxon>Endopterygota</taxon>
        <taxon>Coleoptera</taxon>
        <taxon>Polyphaga</taxon>
        <taxon>Cucujiformia</taxon>
        <taxon>Chrysomeloidea</taxon>
        <taxon>Cerambycidae</taxon>
        <taxon>Lepturinae</taxon>
        <taxon>Rhagiini</taxon>
        <taxon>Rhamnusium</taxon>
    </lineage>
</organism>
<accession>A0AAV8ZL44</accession>
<keyword evidence="4" id="KW-0138">CF(0)</keyword>
<evidence type="ECO:0000256" key="3">
    <source>
        <dbReference type="ARBA" id="ARBA00022448"/>
    </source>
</evidence>
<evidence type="ECO:0000313" key="11">
    <source>
        <dbReference type="Proteomes" id="UP001162156"/>
    </source>
</evidence>
<dbReference type="GO" id="GO:0015986">
    <property type="term" value="P:proton motive force-driven ATP synthesis"/>
    <property type="evidence" value="ECO:0007669"/>
    <property type="project" value="InterPro"/>
</dbReference>
<dbReference type="Pfam" id="PF05511">
    <property type="entry name" value="ATP-synt_F6"/>
    <property type="match status" value="1"/>
</dbReference>
<evidence type="ECO:0000256" key="1">
    <source>
        <dbReference type="ARBA" id="ARBA00004273"/>
    </source>
</evidence>
<dbReference type="InterPro" id="IPR036204">
    <property type="entry name" value="ATP_synth_f6_sf_mt"/>
</dbReference>
<evidence type="ECO:0000256" key="8">
    <source>
        <dbReference type="ARBA" id="ARBA00023128"/>
    </source>
</evidence>
<evidence type="ECO:0000256" key="7">
    <source>
        <dbReference type="ARBA" id="ARBA00023065"/>
    </source>
</evidence>
<comment type="similarity">
    <text evidence="2">Belongs to the eukaryotic ATPase subunit F6 family.</text>
</comment>
<dbReference type="GO" id="GO:0015078">
    <property type="term" value="F:proton transmembrane transporter activity"/>
    <property type="evidence" value="ECO:0007669"/>
    <property type="project" value="InterPro"/>
</dbReference>
<dbReference type="FunFam" id="1.10.246.110:FF:000001">
    <property type="entry name" value="ATP synthase-coupling factor 6, mitochondrial"/>
    <property type="match status" value="1"/>
</dbReference>
<dbReference type="GO" id="GO:0045259">
    <property type="term" value="C:proton-transporting ATP synthase complex"/>
    <property type="evidence" value="ECO:0007669"/>
    <property type="project" value="UniProtKB-KW"/>
</dbReference>
<dbReference type="EMBL" id="JANEYF010001132">
    <property type="protein sequence ID" value="KAJ8965903.1"/>
    <property type="molecule type" value="Genomic_DNA"/>
</dbReference>
<dbReference type="SUPFAM" id="SSF111357">
    <property type="entry name" value="Mitochondrial ATP synthase coupling factor 6"/>
    <property type="match status" value="1"/>
</dbReference>
<dbReference type="Proteomes" id="UP001162156">
    <property type="component" value="Unassembled WGS sequence"/>
</dbReference>
<evidence type="ECO:0008006" key="12">
    <source>
        <dbReference type="Google" id="ProtNLM"/>
    </source>
</evidence>
<keyword evidence="7" id="KW-0406">Ion transport</keyword>
<dbReference type="AlphaFoldDB" id="A0AAV8ZL44"/>
<sequence>MALVNPRDLLMVTGPALDIQQEYLKIDTDLSTRDEYEATAYVAGYILKHIEILDSCNVCCANIFSVDNLLFKRNVDLALCASDQVVKLVDKVKQLLYYFLNSNAHLKQPLEDSFMMNYKEELNMSSQILSGLKTGVKSGFCSRNIGICAPCLQKATDPIQQLFVDKIREYKQKSGDGKKLVDPTADLEKELKTELEKVARQYGGAAGEDMTKFPTFKFPRPCY</sequence>
<protein>
    <recommendedName>
        <fullName evidence="12">ATP synthase-coupling factor 6, mitochondrial</fullName>
    </recommendedName>
</protein>
<comment type="caution">
    <text evidence="10">The sequence shown here is derived from an EMBL/GenBank/DDBJ whole genome shotgun (WGS) entry which is preliminary data.</text>
</comment>
<evidence type="ECO:0000256" key="5">
    <source>
        <dbReference type="ARBA" id="ARBA00022781"/>
    </source>
</evidence>
<dbReference type="Gene3D" id="1.10.246.110">
    <property type="entry name" value="Mitochondrial ATP synthase-coupling factor 6"/>
    <property type="match status" value="1"/>
</dbReference>
<keyword evidence="3" id="KW-0813">Transport</keyword>
<keyword evidence="9" id="KW-0472">Membrane</keyword>
<dbReference type="PANTHER" id="PTHR12441">
    <property type="entry name" value="ATP SYNTHASE COUPLING FACTOR 6, MITOCHONDRIAL"/>
    <property type="match status" value="1"/>
</dbReference>
<evidence type="ECO:0000256" key="2">
    <source>
        <dbReference type="ARBA" id="ARBA00007346"/>
    </source>
</evidence>
<reference evidence="10" key="1">
    <citation type="journal article" date="2023" name="Insect Mol. Biol.">
        <title>Genome sequencing provides insights into the evolution of gene families encoding plant cell wall-degrading enzymes in longhorned beetles.</title>
        <authorList>
            <person name="Shin N.R."/>
            <person name="Okamura Y."/>
            <person name="Kirsch R."/>
            <person name="Pauchet Y."/>
        </authorList>
    </citation>
    <scope>NUCLEOTIDE SEQUENCE</scope>
    <source>
        <strain evidence="10">RBIC_L_NR</strain>
    </source>
</reference>
<proteinExistence type="inferred from homology"/>
<dbReference type="InterPro" id="IPR008387">
    <property type="entry name" value="ATP_synth_f6_mt"/>
</dbReference>
<keyword evidence="8" id="KW-0496">Mitochondrion</keyword>
<dbReference type="GO" id="GO:0005743">
    <property type="term" value="C:mitochondrial inner membrane"/>
    <property type="evidence" value="ECO:0007669"/>
    <property type="project" value="UniProtKB-SubCell"/>
</dbReference>
<evidence type="ECO:0000256" key="6">
    <source>
        <dbReference type="ARBA" id="ARBA00022792"/>
    </source>
</evidence>
<keyword evidence="5" id="KW-0375">Hydrogen ion transport</keyword>
<keyword evidence="6" id="KW-0999">Mitochondrion inner membrane</keyword>
<comment type="subcellular location">
    <subcellularLocation>
        <location evidence="1">Mitochondrion inner membrane</location>
    </subcellularLocation>
</comment>
<dbReference type="PANTHER" id="PTHR12441:SF10">
    <property type="entry name" value="ATP SYNTHASE-COUPLING FACTOR 6, MITOCHONDRIAL"/>
    <property type="match status" value="1"/>
</dbReference>
<name>A0AAV8ZL44_9CUCU</name>
<evidence type="ECO:0000313" key="10">
    <source>
        <dbReference type="EMBL" id="KAJ8965903.1"/>
    </source>
</evidence>
<evidence type="ECO:0000256" key="9">
    <source>
        <dbReference type="ARBA" id="ARBA00023136"/>
    </source>
</evidence>
<gene>
    <name evidence="10" type="ORF">NQ314_003844</name>
</gene>
<evidence type="ECO:0000256" key="4">
    <source>
        <dbReference type="ARBA" id="ARBA00022547"/>
    </source>
</evidence>